<feature type="transmembrane region" description="Helical" evidence="9">
    <location>
        <begin position="39"/>
        <end position="60"/>
    </location>
</feature>
<reference evidence="11 12" key="1">
    <citation type="submission" date="2020-10" db="EMBL/GenBank/DDBJ databases">
        <title>Sequencing the genomes of 1000 actinobacteria strains.</title>
        <authorList>
            <person name="Klenk H.-P."/>
        </authorList>
    </citation>
    <scope>NUCLEOTIDE SEQUENCE [LARGE SCALE GENOMIC DNA]</scope>
    <source>
        <strain evidence="11 12">DSM 15474</strain>
    </source>
</reference>
<dbReference type="InterPro" id="IPR011712">
    <property type="entry name" value="Sig_transdc_His_kin_sub3_dim/P"/>
</dbReference>
<evidence type="ECO:0000256" key="8">
    <source>
        <dbReference type="ARBA" id="ARBA00023012"/>
    </source>
</evidence>
<comment type="caution">
    <text evidence="11">The sequence shown here is derived from an EMBL/GenBank/DDBJ whole genome shotgun (WGS) entry which is preliminary data.</text>
</comment>
<evidence type="ECO:0000256" key="5">
    <source>
        <dbReference type="ARBA" id="ARBA00022741"/>
    </source>
</evidence>
<evidence type="ECO:0000313" key="12">
    <source>
        <dbReference type="Proteomes" id="UP000636579"/>
    </source>
</evidence>
<dbReference type="InterPro" id="IPR050482">
    <property type="entry name" value="Sensor_HK_TwoCompSys"/>
</dbReference>
<evidence type="ECO:0000256" key="4">
    <source>
        <dbReference type="ARBA" id="ARBA00022679"/>
    </source>
</evidence>
<keyword evidence="7" id="KW-0067">ATP-binding</keyword>
<keyword evidence="8" id="KW-0902">Two-component regulatory system</keyword>
<sequence length="402" mass="42982">MEHSTATATTAHTWTWTPSLVILAIIPLLFAVPEFLNSGTAVFLTTGTLVVQAFLLLGSWRWPGTILAVVTLSDCLLFALDEGNTSAGLAVLFAAYATRRSLPRDAAARRIIPWAVISVIVAATTGATGELAQYGEIPLAFARGLVLFGLAWLTAEIVIGRAQLIQALIERAEIAEREQELVAQQAVQEQRTMIARELHDIAAHHLTGIIVSAQAANALAQTDPQAQRGYLSSVQRDARSALENLRRTLGLLRAEEGATTLGAPSMADLPQVIEEAEARGIRVQLRQQGQAWPLGPVAGVVVVRGIQEALANIIKHAPGARARLTVDWGSDQLNIEVHDDGAEEPRTSLPASGYGLTGLRERLGLVHGSLEAAPMATGWRTAFSIPRERTESAEPAAKGQLL</sequence>
<keyword evidence="12" id="KW-1185">Reference proteome</keyword>
<evidence type="ECO:0000313" key="11">
    <source>
        <dbReference type="EMBL" id="MBE1513616.1"/>
    </source>
</evidence>
<feature type="domain" description="Signal transduction histidine kinase subgroup 3 dimerisation and phosphoacceptor" evidence="10">
    <location>
        <begin position="191"/>
        <end position="255"/>
    </location>
</feature>
<dbReference type="EC" id="2.7.13.3" evidence="2"/>
<proteinExistence type="predicted"/>
<keyword evidence="9" id="KW-0812">Transmembrane</keyword>
<dbReference type="GO" id="GO:0016301">
    <property type="term" value="F:kinase activity"/>
    <property type="evidence" value="ECO:0007669"/>
    <property type="project" value="UniProtKB-KW"/>
</dbReference>
<dbReference type="RefSeq" id="WP_192590482.1">
    <property type="nucleotide sequence ID" value="NZ_JADBEE010000001.1"/>
</dbReference>
<dbReference type="Gene3D" id="3.30.565.10">
    <property type="entry name" value="Histidine kinase-like ATPase, C-terminal domain"/>
    <property type="match status" value="1"/>
</dbReference>
<name>A0ABR9J3N9_9MICC</name>
<evidence type="ECO:0000259" key="10">
    <source>
        <dbReference type="Pfam" id="PF07730"/>
    </source>
</evidence>
<keyword evidence="9" id="KW-0472">Membrane</keyword>
<feature type="transmembrane region" description="Helical" evidence="9">
    <location>
        <begin position="140"/>
        <end position="159"/>
    </location>
</feature>
<dbReference type="Pfam" id="PF07730">
    <property type="entry name" value="HisKA_3"/>
    <property type="match status" value="1"/>
</dbReference>
<gene>
    <name evidence="11" type="ORF">H4W26_000371</name>
</gene>
<feature type="transmembrane region" description="Helical" evidence="9">
    <location>
        <begin position="66"/>
        <end position="99"/>
    </location>
</feature>
<comment type="catalytic activity">
    <reaction evidence="1">
        <text>ATP + protein L-histidine = ADP + protein N-phospho-L-histidine.</text>
        <dbReference type="EC" id="2.7.13.3"/>
    </reaction>
</comment>
<evidence type="ECO:0000256" key="9">
    <source>
        <dbReference type="SAM" id="Phobius"/>
    </source>
</evidence>
<feature type="transmembrane region" description="Helical" evidence="9">
    <location>
        <begin position="14"/>
        <end position="32"/>
    </location>
</feature>
<evidence type="ECO:0000256" key="6">
    <source>
        <dbReference type="ARBA" id="ARBA00022777"/>
    </source>
</evidence>
<evidence type="ECO:0000256" key="2">
    <source>
        <dbReference type="ARBA" id="ARBA00012438"/>
    </source>
</evidence>
<evidence type="ECO:0000256" key="3">
    <source>
        <dbReference type="ARBA" id="ARBA00022553"/>
    </source>
</evidence>
<dbReference type="SUPFAM" id="SSF55874">
    <property type="entry name" value="ATPase domain of HSP90 chaperone/DNA topoisomerase II/histidine kinase"/>
    <property type="match status" value="1"/>
</dbReference>
<dbReference type="PANTHER" id="PTHR24421">
    <property type="entry name" value="NITRATE/NITRITE SENSOR PROTEIN NARX-RELATED"/>
    <property type="match status" value="1"/>
</dbReference>
<keyword evidence="4" id="KW-0808">Transferase</keyword>
<keyword evidence="5" id="KW-0547">Nucleotide-binding</keyword>
<protein>
    <recommendedName>
        <fullName evidence="2">histidine kinase</fullName>
        <ecNumber evidence="2">2.7.13.3</ecNumber>
    </recommendedName>
</protein>
<dbReference type="Gene3D" id="1.20.5.1930">
    <property type="match status" value="1"/>
</dbReference>
<keyword evidence="6 11" id="KW-0418">Kinase</keyword>
<feature type="transmembrane region" description="Helical" evidence="9">
    <location>
        <begin position="111"/>
        <end position="128"/>
    </location>
</feature>
<dbReference type="CDD" id="cd16917">
    <property type="entry name" value="HATPase_UhpB-NarQ-NarX-like"/>
    <property type="match status" value="1"/>
</dbReference>
<organism evidence="11 12">
    <name type="scientific">Nesterenkonia halotolerans</name>
    <dbReference type="NCBI Taxonomy" id="225325"/>
    <lineage>
        <taxon>Bacteria</taxon>
        <taxon>Bacillati</taxon>
        <taxon>Actinomycetota</taxon>
        <taxon>Actinomycetes</taxon>
        <taxon>Micrococcales</taxon>
        <taxon>Micrococcaceae</taxon>
        <taxon>Nesterenkonia</taxon>
    </lineage>
</organism>
<dbReference type="InterPro" id="IPR036890">
    <property type="entry name" value="HATPase_C_sf"/>
</dbReference>
<dbReference type="PANTHER" id="PTHR24421:SF10">
    <property type="entry name" value="NITRATE_NITRITE SENSOR PROTEIN NARQ"/>
    <property type="match status" value="1"/>
</dbReference>
<evidence type="ECO:0000256" key="7">
    <source>
        <dbReference type="ARBA" id="ARBA00022840"/>
    </source>
</evidence>
<evidence type="ECO:0000256" key="1">
    <source>
        <dbReference type="ARBA" id="ARBA00000085"/>
    </source>
</evidence>
<keyword evidence="9" id="KW-1133">Transmembrane helix</keyword>
<accession>A0ABR9J3N9</accession>
<dbReference type="EMBL" id="JADBEE010000001">
    <property type="protein sequence ID" value="MBE1513616.1"/>
    <property type="molecule type" value="Genomic_DNA"/>
</dbReference>
<dbReference type="Proteomes" id="UP000636579">
    <property type="component" value="Unassembled WGS sequence"/>
</dbReference>
<keyword evidence="3" id="KW-0597">Phosphoprotein</keyword>